<reference evidence="2 3" key="1">
    <citation type="submission" date="2016-04" db="EMBL/GenBank/DDBJ databases">
        <title>A degradative enzymes factory behind the ericoid mycorrhizal symbiosis.</title>
        <authorList>
            <consortium name="DOE Joint Genome Institute"/>
            <person name="Martino E."/>
            <person name="Morin E."/>
            <person name="Grelet G."/>
            <person name="Kuo A."/>
            <person name="Kohler A."/>
            <person name="Daghino S."/>
            <person name="Barry K."/>
            <person name="Choi C."/>
            <person name="Cichocki N."/>
            <person name="Clum A."/>
            <person name="Copeland A."/>
            <person name="Hainaut M."/>
            <person name="Haridas S."/>
            <person name="Labutti K."/>
            <person name="Lindquist E."/>
            <person name="Lipzen A."/>
            <person name="Khouja H.-R."/>
            <person name="Murat C."/>
            <person name="Ohm R."/>
            <person name="Olson A."/>
            <person name="Spatafora J."/>
            <person name="Veneault-Fourrey C."/>
            <person name="Henrissat B."/>
            <person name="Grigoriev I."/>
            <person name="Martin F."/>
            <person name="Perotto S."/>
        </authorList>
    </citation>
    <scope>NUCLEOTIDE SEQUENCE [LARGE SCALE GENOMIC DNA]</scope>
    <source>
        <strain evidence="2 3">F</strain>
    </source>
</reference>
<organism evidence="2 3">
    <name type="scientific">Hyaloscypha variabilis (strain UAMH 11265 / GT02V1 / F)</name>
    <name type="common">Meliniomyces variabilis</name>
    <dbReference type="NCBI Taxonomy" id="1149755"/>
    <lineage>
        <taxon>Eukaryota</taxon>
        <taxon>Fungi</taxon>
        <taxon>Dikarya</taxon>
        <taxon>Ascomycota</taxon>
        <taxon>Pezizomycotina</taxon>
        <taxon>Leotiomycetes</taxon>
        <taxon>Helotiales</taxon>
        <taxon>Hyaloscyphaceae</taxon>
        <taxon>Hyaloscypha</taxon>
        <taxon>Hyaloscypha variabilis</taxon>
    </lineage>
</organism>
<evidence type="ECO:0008006" key="4">
    <source>
        <dbReference type="Google" id="ProtNLM"/>
    </source>
</evidence>
<evidence type="ECO:0000256" key="1">
    <source>
        <dbReference type="SAM" id="MobiDB-lite"/>
    </source>
</evidence>
<accession>A0A2J6RJ75</accession>
<dbReference type="NCBIfam" id="NF047352">
    <property type="entry name" value="P_loop_sacsin"/>
    <property type="match status" value="1"/>
</dbReference>
<dbReference type="Proteomes" id="UP000235786">
    <property type="component" value="Unassembled WGS sequence"/>
</dbReference>
<dbReference type="PANTHER" id="PTHR32387:SF0">
    <property type="entry name" value="PROTEIN NO VEIN"/>
    <property type="match status" value="1"/>
</dbReference>
<feature type="region of interest" description="Disordered" evidence="1">
    <location>
        <begin position="1658"/>
        <end position="1682"/>
    </location>
</feature>
<sequence>MELSPTEAQKVVERIVKEYGWLSDREREVTPPSALRAITNLRTALGTTTRTLVKDLYKSKARFVFELIQNAEDNHYKNAAISHAEPYIQFSLYPDKIVVENNEDGFTVANVESICKVGGSTKTRTDSLSYIGEKGIGFKFVFMVASKAYIQSGPFSFFFEHPSGSDSSGMGMISPMCYNPDKTLNHPGTKITLILRDDIDQGELEKHFFDDLPDTLLLFLKKLRRISINKYDATATLSRHTTYTCDRDDLNGRVKLTKATQTGGNPPETTLTRYFTTKRQLSNLPDDEHKEYNTAEVLLAFPVDEKDVPVIMKQDIYDYFPIGTSGFPFLIQSNFVTKLPRKGVMDCRRNHAIFDGAARAFVDAVLQFCQHPTLQYQWMRFFPTASVFESFSWEITSKIKQLLSVTQILRPYNHGPLKLISELRIVPDEFKDTSGEPLFVDSLESTYIANEYQAGKDMSMLISLGLRTLELVDVMERVKQDLASFSSTLKARETRREWHSRAAKYLLESFKGECIPQLKKMKFIPLESGEFTSILEGPVSFPQSDGIPIPKDLGLRLVKSGTIEDNEWRKKLFAAVGVTEVSIQQVRKLIFGKYKSEDSRRRILLYQSVAHLQYLYLTHEFFTLSPKQAIFGTLSTNTGFGMDAVGSGTATATTSSTNPFGRPLPATRSLFGSYTGSKTSPWGPKTTGSVSNDKPTFGLFGSINSTNPASPFGATASSSSIFGSTAPPLPSGSLFGDSNQSTKPASTFGGSLFDGLSSTGTRRPVSGLGFGSTATPSGSSLFGLPSSRDTPKHASIFGGATSSPFGTSFLPNPLGGSPFGTSSSTDTLKPASAFGPTTLSLLGTGSTVTSSFTLGTSSPANKAVSFGGIKSSSDPFGSISIPATQQPVTEREILKAPGTENVAFQPTIEDEPNSHTHQQDAFQSICCQQQYKLFSYEELRLADYPRGEKRRYHDLWVFDQGRILVPCTSDVYFNSEGEFGVQELLKSSPDGSYPGLSHSLLNSAYFAAVPKNTSASPAWESWLQDQLGILRQPRLSDPNDPAKLSVIFRYLVNHRPDTLLCFLKTNWASYERVLSPELTKVISNVGFPVVDGHKRKLNSTFLPVLQPRAQKFLRGEERLPFLILHPQPIAEEWRFLEKFGAHHKENLDFYLTLLSCIREKKEDAEELSDPERIFELYEVIFSKHWSSEEMSGHEERIKCYFEQNKALYIPASDRRPPTWLKSLDCLWDAPSNLAFRIPLIHIEEYSESVVLATSLPKMLKISNLNWEVLMSELKDLSELETIPDQKAILDIYQRLDEFQIDMDEETRSTIIEQFRTLKLVFVLPQAWFSLGECIWWDKFQIKDKVAINTQYGSLRHFFVDFLGVNIPDLGMLVAELKEVATSSRSVQRAKTLIWQINSMDPAAEDLTSIYESAIFPVKIGNEDARLASRETEFAIVDCEKLASVFMKPNSMGVLAVLDFSNIDEIRKLRPFLAGLNVENRYLSKNVKETTSLSGDAKGSAEHDAVLTAQLRHRAYALSRCAFHFRSSHRQDDDRSVHQMLLSADIFTTDEITTKFELTKNGIRIQATLDKGALYIEKDQNKLNIYVPATSREKELCYRRLLPSRLLAKLMRAESAITATHLDPRAVGIVADIMTCSDLIIEDILEDAGIMRAQASPRAPEGNWTTFKSGRHSSMPSPSGDTTREFGVRSQFDGPPVALAASLRQNQFSAIDLLDINSSTPDYRRLLDDLINVKSRRGRFPNKGGVFDVQGLTSALPVNLSEVQPDYDCPFGDRSEDKLAYNMRVGAAGELYVFEILKQLDPPLPEFSERNWQSSIRKYVIVHEKYQDMEVWEGYENADIIYNDTTGEFTKLLIDNGYLDRNVWANTIPPKYSLEVKTTTGGCETPFFLGLKQYRQMCRMKLKDGTPSAEVYIIFRVFNLDKYNIDMRIYVDSAGMEGKELEFNLDLELNRYSVEQYF</sequence>
<evidence type="ECO:0000313" key="3">
    <source>
        <dbReference type="Proteomes" id="UP000235786"/>
    </source>
</evidence>
<dbReference type="PANTHER" id="PTHR32387">
    <property type="entry name" value="WU:FJ29H11"/>
    <property type="match status" value="1"/>
</dbReference>
<proteinExistence type="predicted"/>
<dbReference type="InterPro" id="IPR036890">
    <property type="entry name" value="HATPase_C_sf"/>
</dbReference>
<feature type="compositionally biased region" description="Polar residues" evidence="1">
    <location>
        <begin position="1662"/>
        <end position="1680"/>
    </location>
</feature>
<keyword evidence="3" id="KW-1185">Reference proteome</keyword>
<dbReference type="InterPro" id="IPR052957">
    <property type="entry name" value="Auxin_embryo_med"/>
</dbReference>
<evidence type="ECO:0000313" key="2">
    <source>
        <dbReference type="EMBL" id="PMD38575.1"/>
    </source>
</evidence>
<name>A0A2J6RJ75_HYAVF</name>
<gene>
    <name evidence="2" type="ORF">L207DRAFT_568195</name>
</gene>
<dbReference type="OrthoDB" id="1262810at2759"/>
<dbReference type="Gene3D" id="1.10.10.2360">
    <property type="match status" value="1"/>
</dbReference>
<dbReference type="EMBL" id="KZ613948">
    <property type="protein sequence ID" value="PMD38575.1"/>
    <property type="molecule type" value="Genomic_DNA"/>
</dbReference>
<dbReference type="Gene3D" id="3.30.565.10">
    <property type="entry name" value="Histidine kinase-like ATPase, C-terminal domain"/>
    <property type="match status" value="1"/>
</dbReference>
<protein>
    <recommendedName>
        <fullName evidence="4">Protein NO VEIN C-terminal domain-containing protein</fullName>
    </recommendedName>
</protein>
<dbReference type="SUPFAM" id="SSF55874">
    <property type="entry name" value="ATPase domain of HSP90 chaperone/DNA topoisomerase II/histidine kinase"/>
    <property type="match status" value="1"/>
</dbReference>